<dbReference type="EMBL" id="MNCJ02000317">
    <property type="protein sequence ID" value="KAF5818141.1"/>
    <property type="molecule type" value="Genomic_DNA"/>
</dbReference>
<name>A0A9K3JM15_HELAN</name>
<organism evidence="1 2">
    <name type="scientific">Helianthus annuus</name>
    <name type="common">Common sunflower</name>
    <dbReference type="NCBI Taxonomy" id="4232"/>
    <lineage>
        <taxon>Eukaryota</taxon>
        <taxon>Viridiplantae</taxon>
        <taxon>Streptophyta</taxon>
        <taxon>Embryophyta</taxon>
        <taxon>Tracheophyta</taxon>
        <taxon>Spermatophyta</taxon>
        <taxon>Magnoliopsida</taxon>
        <taxon>eudicotyledons</taxon>
        <taxon>Gunneridae</taxon>
        <taxon>Pentapetalae</taxon>
        <taxon>asterids</taxon>
        <taxon>campanulids</taxon>
        <taxon>Asterales</taxon>
        <taxon>Asteraceae</taxon>
        <taxon>Asteroideae</taxon>
        <taxon>Heliantheae alliance</taxon>
        <taxon>Heliantheae</taxon>
        <taxon>Helianthus</taxon>
    </lineage>
</organism>
<reference evidence="1" key="2">
    <citation type="submission" date="2020-06" db="EMBL/GenBank/DDBJ databases">
        <title>Helianthus annuus Genome sequencing and assembly Release 2.</title>
        <authorList>
            <person name="Gouzy J."/>
            <person name="Langlade N."/>
            <person name="Munos S."/>
        </authorList>
    </citation>
    <scope>NUCLEOTIDE SEQUENCE</scope>
    <source>
        <tissue evidence="1">Leaves</tissue>
    </source>
</reference>
<dbReference type="Proteomes" id="UP000215914">
    <property type="component" value="Unassembled WGS sequence"/>
</dbReference>
<proteinExistence type="predicted"/>
<evidence type="ECO:0000313" key="1">
    <source>
        <dbReference type="EMBL" id="KAF5818141.1"/>
    </source>
</evidence>
<comment type="caution">
    <text evidence="1">The sequence shown here is derived from an EMBL/GenBank/DDBJ whole genome shotgun (WGS) entry which is preliminary data.</text>
</comment>
<dbReference type="AlphaFoldDB" id="A0A9K3JM15"/>
<keyword evidence="2" id="KW-1185">Reference proteome</keyword>
<gene>
    <name evidence="1" type="ORF">HanXRQr2_Chr02g0061381</name>
</gene>
<reference evidence="1" key="1">
    <citation type="journal article" date="2017" name="Nature">
        <title>The sunflower genome provides insights into oil metabolism, flowering and Asterid evolution.</title>
        <authorList>
            <person name="Badouin H."/>
            <person name="Gouzy J."/>
            <person name="Grassa C.J."/>
            <person name="Murat F."/>
            <person name="Staton S.E."/>
            <person name="Cottret L."/>
            <person name="Lelandais-Briere C."/>
            <person name="Owens G.L."/>
            <person name="Carrere S."/>
            <person name="Mayjonade B."/>
            <person name="Legrand L."/>
            <person name="Gill N."/>
            <person name="Kane N.C."/>
            <person name="Bowers J.E."/>
            <person name="Hubner S."/>
            <person name="Bellec A."/>
            <person name="Berard A."/>
            <person name="Berges H."/>
            <person name="Blanchet N."/>
            <person name="Boniface M.C."/>
            <person name="Brunel D."/>
            <person name="Catrice O."/>
            <person name="Chaidir N."/>
            <person name="Claudel C."/>
            <person name="Donnadieu C."/>
            <person name="Faraut T."/>
            <person name="Fievet G."/>
            <person name="Helmstetter N."/>
            <person name="King M."/>
            <person name="Knapp S.J."/>
            <person name="Lai Z."/>
            <person name="Le Paslier M.C."/>
            <person name="Lippi Y."/>
            <person name="Lorenzon L."/>
            <person name="Mandel J.R."/>
            <person name="Marage G."/>
            <person name="Marchand G."/>
            <person name="Marquand E."/>
            <person name="Bret-Mestries E."/>
            <person name="Morien E."/>
            <person name="Nambeesan S."/>
            <person name="Nguyen T."/>
            <person name="Pegot-Espagnet P."/>
            <person name="Pouilly N."/>
            <person name="Raftis F."/>
            <person name="Sallet E."/>
            <person name="Schiex T."/>
            <person name="Thomas J."/>
            <person name="Vandecasteele C."/>
            <person name="Vares D."/>
            <person name="Vear F."/>
            <person name="Vautrin S."/>
            <person name="Crespi M."/>
            <person name="Mangin B."/>
            <person name="Burke J.M."/>
            <person name="Salse J."/>
            <person name="Munos S."/>
            <person name="Vincourt P."/>
            <person name="Rieseberg L.H."/>
            <person name="Langlade N.B."/>
        </authorList>
    </citation>
    <scope>NUCLEOTIDE SEQUENCE</scope>
    <source>
        <tissue evidence="1">Leaves</tissue>
    </source>
</reference>
<sequence>MVGAAETVESAFGSAKVGAAKAVVVSGLSSDVFLYRSSTEPLERPFNLDENA</sequence>
<evidence type="ECO:0000313" key="2">
    <source>
        <dbReference type="Proteomes" id="UP000215914"/>
    </source>
</evidence>
<accession>A0A9K3JM15</accession>
<protein>
    <submittedName>
        <fullName evidence="1">Uncharacterized protein</fullName>
    </submittedName>
</protein>
<dbReference type="Gramene" id="mRNA:HanXRQr2_Chr02g0061381">
    <property type="protein sequence ID" value="CDS:HanXRQr2_Chr02g0061381.1"/>
    <property type="gene ID" value="HanXRQr2_Chr02g0061381"/>
</dbReference>